<dbReference type="HOGENOM" id="CLU_3259929_0_0_6"/>
<name>A0A077NPA0_XENBV</name>
<accession>A0A077NPA0</accession>
<comment type="caution">
    <text evidence="1">The sequence shown here is derived from an EMBL/GenBank/DDBJ whole genome shotgun (WGS) entry which is preliminary data.</text>
</comment>
<dbReference type="EMBL" id="CBSV010000266">
    <property type="protein sequence ID" value="CDH03962.1"/>
    <property type="molecule type" value="Genomic_DNA"/>
</dbReference>
<proteinExistence type="predicted"/>
<reference evidence="1" key="1">
    <citation type="submission" date="2013-07" db="EMBL/GenBank/DDBJ databases">
        <title>Sub-species coevolution in mutualistic symbiosis.</title>
        <authorList>
            <person name="Murfin K."/>
            <person name="Klassen J."/>
            <person name="Lee M."/>
            <person name="Forst S."/>
            <person name="Stock P."/>
            <person name="Goodrich-Blair H."/>
        </authorList>
    </citation>
    <scope>NUCLEOTIDE SEQUENCE [LARGE SCALE GENOMIC DNA]</scope>
    <source>
        <strain evidence="1">Feltiae Moldova</strain>
    </source>
</reference>
<dbReference type="Proteomes" id="UP000028487">
    <property type="component" value="Unassembled WGS sequence"/>
</dbReference>
<dbReference type="AlphaFoldDB" id="A0A077NPA0"/>
<organism evidence="1">
    <name type="scientific">Xenorhabdus bovienii str. feltiae Moldova</name>
    <dbReference type="NCBI Taxonomy" id="1398200"/>
    <lineage>
        <taxon>Bacteria</taxon>
        <taxon>Pseudomonadati</taxon>
        <taxon>Pseudomonadota</taxon>
        <taxon>Gammaproteobacteria</taxon>
        <taxon>Enterobacterales</taxon>
        <taxon>Morganellaceae</taxon>
        <taxon>Xenorhabdus</taxon>
    </lineage>
</organism>
<gene>
    <name evidence="1" type="ORF">XBFM1_900019</name>
</gene>
<evidence type="ECO:0000313" key="1">
    <source>
        <dbReference type="EMBL" id="CDH03962.1"/>
    </source>
</evidence>
<sequence length="42" mass="4704">MAGYCVFFQTFANGISNEAHHEIIGNHENVISKHFSVLADVR</sequence>
<protein>
    <submittedName>
        <fullName evidence="1">Uncharacterized protein</fullName>
    </submittedName>
</protein>